<accession>A0A9P0FMJ2</accession>
<gene>
    <name evidence="10" type="ORF">MELIAE_LOCUS12301</name>
</gene>
<evidence type="ECO:0000256" key="5">
    <source>
        <dbReference type="ARBA" id="ARBA00022729"/>
    </source>
</evidence>
<keyword evidence="9" id="KW-0812">Transmembrane</keyword>
<dbReference type="Proteomes" id="UP001154078">
    <property type="component" value="Chromosome 9"/>
</dbReference>
<dbReference type="GO" id="GO:0022412">
    <property type="term" value="P:cellular process involved in reproduction in multicellular organism"/>
    <property type="evidence" value="ECO:0007669"/>
    <property type="project" value="UniProtKB-ARBA"/>
</dbReference>
<dbReference type="GO" id="GO:0020037">
    <property type="term" value="F:heme binding"/>
    <property type="evidence" value="ECO:0007669"/>
    <property type="project" value="InterPro"/>
</dbReference>
<keyword evidence="6" id="KW-0560">Oxidoreductase</keyword>
<evidence type="ECO:0000256" key="9">
    <source>
        <dbReference type="SAM" id="Phobius"/>
    </source>
</evidence>
<dbReference type="GO" id="GO:0046872">
    <property type="term" value="F:metal ion binding"/>
    <property type="evidence" value="ECO:0007669"/>
    <property type="project" value="UniProtKB-KW"/>
</dbReference>
<dbReference type="EMBL" id="OV121140">
    <property type="protein sequence ID" value="CAH0563489.1"/>
    <property type="molecule type" value="Genomic_DNA"/>
</dbReference>
<evidence type="ECO:0000256" key="6">
    <source>
        <dbReference type="ARBA" id="ARBA00023002"/>
    </source>
</evidence>
<comment type="subcellular location">
    <subcellularLocation>
        <location evidence="1">Secreted</location>
    </subcellularLocation>
</comment>
<dbReference type="InterPro" id="IPR010255">
    <property type="entry name" value="Haem_peroxidase_sf"/>
</dbReference>
<keyword evidence="8" id="KW-0479">Metal-binding</keyword>
<feature type="non-terminal residue" evidence="10">
    <location>
        <position position="780"/>
    </location>
</feature>
<dbReference type="InterPro" id="IPR037120">
    <property type="entry name" value="Haem_peroxidase_sf_animal"/>
</dbReference>
<dbReference type="PANTHER" id="PTHR11475:SF141">
    <property type="entry name" value="CARDINAL"/>
    <property type="match status" value="1"/>
</dbReference>
<dbReference type="GO" id="GO:0006979">
    <property type="term" value="P:response to oxidative stress"/>
    <property type="evidence" value="ECO:0007669"/>
    <property type="project" value="InterPro"/>
</dbReference>
<dbReference type="AlphaFoldDB" id="A0A9P0FMJ2"/>
<evidence type="ECO:0000256" key="8">
    <source>
        <dbReference type="PIRSR" id="PIRSR619791-2"/>
    </source>
</evidence>
<dbReference type="OrthoDB" id="823504at2759"/>
<dbReference type="GO" id="GO:0005576">
    <property type="term" value="C:extracellular region"/>
    <property type="evidence" value="ECO:0007669"/>
    <property type="project" value="UniProtKB-SubCell"/>
</dbReference>
<feature type="transmembrane region" description="Helical" evidence="9">
    <location>
        <begin position="38"/>
        <end position="61"/>
    </location>
</feature>
<dbReference type="Gene3D" id="1.10.640.10">
    <property type="entry name" value="Haem peroxidase domain superfamily, animal type"/>
    <property type="match status" value="1"/>
</dbReference>
<evidence type="ECO:0000256" key="7">
    <source>
        <dbReference type="ARBA" id="ARBA00023004"/>
    </source>
</evidence>
<keyword evidence="9" id="KW-1133">Transmembrane helix</keyword>
<protein>
    <submittedName>
        <fullName evidence="10">Uncharacterized protein</fullName>
    </submittedName>
</protein>
<organism evidence="10 11">
    <name type="scientific">Brassicogethes aeneus</name>
    <name type="common">Rape pollen beetle</name>
    <name type="synonym">Meligethes aeneus</name>
    <dbReference type="NCBI Taxonomy" id="1431903"/>
    <lineage>
        <taxon>Eukaryota</taxon>
        <taxon>Metazoa</taxon>
        <taxon>Ecdysozoa</taxon>
        <taxon>Arthropoda</taxon>
        <taxon>Hexapoda</taxon>
        <taxon>Insecta</taxon>
        <taxon>Pterygota</taxon>
        <taxon>Neoptera</taxon>
        <taxon>Endopterygota</taxon>
        <taxon>Coleoptera</taxon>
        <taxon>Polyphaga</taxon>
        <taxon>Cucujiformia</taxon>
        <taxon>Nitidulidae</taxon>
        <taxon>Meligethinae</taxon>
        <taxon>Brassicogethes</taxon>
    </lineage>
</organism>
<evidence type="ECO:0000256" key="3">
    <source>
        <dbReference type="ARBA" id="ARBA00022559"/>
    </source>
</evidence>
<dbReference type="InterPro" id="IPR019791">
    <property type="entry name" value="Haem_peroxidase_animal"/>
</dbReference>
<sequence length="780" mass="88906">MANPTEKTFLLPEDETPRYIFGYGSQFQRRYQTRKFQCCVATVILSIILTIITGLIIFISVGQHELPPDTPDNLTLNFLTLTQFPIGDVNLTEVHKEDEWDDIVNMGVAALKERDTNEDKVRSLPIQSPGHRHQMVVSTSKKARHISRIGYIEDHATQFLIKKYPDLKSKKIKYNSSNDILIDFCDKENILCNKYQKYRTYDGTCNNFNHPQTYGVALTPFRRALPPDYSDGINMPRASASHAKLPSARTVSLVVHRPYYRSEKKFSVMLAVWGQFLDHDITATAISQKSDGSSISCCSNSGYRSPECFAVQLDKGDPFMEYNVSCIEFVRSAPAPKCYLGPREQINQVSAYIDGSVVYGGSEESARSLRTLEKGKLRMLEVEGRELLPVSENLTDGCNREVEYNKGRYCFVTGDSRANENLHLTSMHLIWARQHNLLVKKLSKVNRDWNDERLFQEARKIVAAQLQHVTYNEFLPILLGKSTMEKFELLPKKKGYFEGYNDTVDASIANSFAAAAFRFAHSIIPGLMKLLANDTSSPEYVATHKMLFDPFKLFESEYLDKTLNGAMNTTIEATDSYFTKELKSHMFEKSDELKTNPQLCGLDLVSLNIQRGRDHGLPPYIDWRKHCGLKKATNYDELKPYFFEDSWYNIKSIYRSVEDIDLYTGALSEIPLEDSILGPTLTCLILDQFVRLKYGDRFWYENPTSIETFTQNQLDELRKTSLAGIICDNSDSIGTILPLVMERNGKNNGNTKCSDISQPDFNFWKDNSGRISVKQDSLNV</sequence>
<reference evidence="10" key="1">
    <citation type="submission" date="2021-12" db="EMBL/GenBank/DDBJ databases">
        <authorList>
            <person name="King R."/>
        </authorList>
    </citation>
    <scope>NUCLEOTIDE SEQUENCE</scope>
</reference>
<dbReference type="PROSITE" id="PS50292">
    <property type="entry name" value="PEROXIDASE_3"/>
    <property type="match status" value="1"/>
</dbReference>
<name>A0A9P0FMJ2_BRAAE</name>
<feature type="binding site" description="axial binding residue" evidence="8">
    <location>
        <position position="521"/>
    </location>
    <ligand>
        <name>heme b</name>
        <dbReference type="ChEBI" id="CHEBI:60344"/>
    </ligand>
    <ligandPart>
        <name>Fe</name>
        <dbReference type="ChEBI" id="CHEBI:18248"/>
    </ligandPart>
</feature>
<evidence type="ECO:0000256" key="1">
    <source>
        <dbReference type="ARBA" id="ARBA00004613"/>
    </source>
</evidence>
<keyword evidence="3" id="KW-0575">Peroxidase</keyword>
<evidence type="ECO:0000313" key="10">
    <source>
        <dbReference type="EMBL" id="CAH0563489.1"/>
    </source>
</evidence>
<dbReference type="PRINTS" id="PR00457">
    <property type="entry name" value="ANPEROXIDASE"/>
</dbReference>
<keyword evidence="9" id="KW-0472">Membrane</keyword>
<evidence type="ECO:0000313" key="11">
    <source>
        <dbReference type="Proteomes" id="UP001154078"/>
    </source>
</evidence>
<keyword evidence="2" id="KW-0964">Secreted</keyword>
<proteinExistence type="predicted"/>
<evidence type="ECO:0000256" key="2">
    <source>
        <dbReference type="ARBA" id="ARBA00022525"/>
    </source>
</evidence>
<dbReference type="PANTHER" id="PTHR11475">
    <property type="entry name" value="OXIDASE/PEROXIDASE"/>
    <property type="match status" value="1"/>
</dbReference>
<dbReference type="SUPFAM" id="SSF48113">
    <property type="entry name" value="Heme-dependent peroxidases"/>
    <property type="match status" value="1"/>
</dbReference>
<keyword evidence="11" id="KW-1185">Reference proteome</keyword>
<evidence type="ECO:0000256" key="4">
    <source>
        <dbReference type="ARBA" id="ARBA00022617"/>
    </source>
</evidence>
<keyword evidence="7 8" id="KW-0408">Iron</keyword>
<dbReference type="GO" id="GO:0004601">
    <property type="term" value="F:peroxidase activity"/>
    <property type="evidence" value="ECO:0007669"/>
    <property type="project" value="UniProtKB-KW"/>
</dbReference>
<keyword evidence="5" id="KW-0732">Signal</keyword>
<dbReference type="CDD" id="cd09823">
    <property type="entry name" value="peroxinectin_like"/>
    <property type="match status" value="1"/>
</dbReference>
<dbReference type="FunFam" id="1.10.640.10:FF:000003">
    <property type="entry name" value="chorion peroxidase"/>
    <property type="match status" value="1"/>
</dbReference>
<dbReference type="Pfam" id="PF03098">
    <property type="entry name" value="An_peroxidase"/>
    <property type="match status" value="1"/>
</dbReference>
<keyword evidence="4 8" id="KW-0349">Heme</keyword>